<protein>
    <recommendedName>
        <fullName evidence="1">Tf2-1-like SH3-like domain-containing protein</fullName>
    </recommendedName>
</protein>
<evidence type="ECO:0000313" key="2">
    <source>
        <dbReference type="EMBL" id="KAB2601497.1"/>
    </source>
</evidence>
<name>A0A5N5FEX4_9ROSA</name>
<dbReference type="Pfam" id="PF24626">
    <property type="entry name" value="SH3_Tf2-1"/>
    <property type="match status" value="1"/>
</dbReference>
<dbReference type="InterPro" id="IPR056924">
    <property type="entry name" value="SH3_Tf2-1"/>
</dbReference>
<proteinExistence type="predicted"/>
<organism evidence="2 3">
    <name type="scientific">Pyrus ussuriensis x Pyrus communis</name>
    <dbReference type="NCBI Taxonomy" id="2448454"/>
    <lineage>
        <taxon>Eukaryota</taxon>
        <taxon>Viridiplantae</taxon>
        <taxon>Streptophyta</taxon>
        <taxon>Embryophyta</taxon>
        <taxon>Tracheophyta</taxon>
        <taxon>Spermatophyta</taxon>
        <taxon>Magnoliopsida</taxon>
        <taxon>eudicotyledons</taxon>
        <taxon>Gunneridae</taxon>
        <taxon>Pentapetalae</taxon>
        <taxon>rosids</taxon>
        <taxon>fabids</taxon>
        <taxon>Rosales</taxon>
        <taxon>Rosaceae</taxon>
        <taxon>Amygdaloideae</taxon>
        <taxon>Maleae</taxon>
        <taxon>Pyrus</taxon>
    </lineage>
</organism>
<dbReference type="PANTHER" id="PTHR35046">
    <property type="entry name" value="ZINC KNUCKLE (CCHC-TYPE) FAMILY PROTEIN"/>
    <property type="match status" value="1"/>
</dbReference>
<dbReference type="PANTHER" id="PTHR35046:SF21">
    <property type="entry name" value="RETROTRANSPOSON GAG DOMAIN-CONTAINING PROTEIN-RELATED"/>
    <property type="match status" value="1"/>
</dbReference>
<evidence type="ECO:0000313" key="3">
    <source>
        <dbReference type="Proteomes" id="UP000327157"/>
    </source>
</evidence>
<dbReference type="Proteomes" id="UP000327157">
    <property type="component" value="Chromosome 10"/>
</dbReference>
<reference evidence="2 3" key="1">
    <citation type="submission" date="2019-09" db="EMBL/GenBank/DDBJ databases">
        <authorList>
            <person name="Ou C."/>
        </authorList>
    </citation>
    <scope>NUCLEOTIDE SEQUENCE [LARGE SCALE GENOMIC DNA]</scope>
    <source>
        <strain evidence="2">S2</strain>
        <tissue evidence="2">Leaf</tissue>
    </source>
</reference>
<keyword evidence="3" id="KW-1185">Reference proteome</keyword>
<dbReference type="AlphaFoldDB" id="A0A5N5FEX4"/>
<sequence>MVEEDNWLRNDIFHTMCTSHGKVCNVIIDRGSCENEIATIMVEKLNLKTVDHPRSYKLSWLHKGNEVRERIIKQNKKYQRQANKHRKPAAFKEGNLVWVHLHKGRFPRGKHRKLKPRANGPFKVLKRVGDNAYKIELPRDHGVLAIFDVASLSPYHGCKDEENSGTSYYATEVYDTESGLV</sequence>
<evidence type="ECO:0000259" key="1">
    <source>
        <dbReference type="Pfam" id="PF24626"/>
    </source>
</evidence>
<dbReference type="OrthoDB" id="1738613at2759"/>
<comment type="caution">
    <text evidence="2">The sequence shown here is derived from an EMBL/GenBank/DDBJ whole genome shotgun (WGS) entry which is preliminary data.</text>
</comment>
<gene>
    <name evidence="2" type="ORF">D8674_002502</name>
</gene>
<accession>A0A5N5FEX4</accession>
<dbReference type="EMBL" id="SMOL01000695">
    <property type="protein sequence ID" value="KAB2601497.1"/>
    <property type="molecule type" value="Genomic_DNA"/>
</dbReference>
<reference evidence="3" key="2">
    <citation type="submission" date="2019-10" db="EMBL/GenBank/DDBJ databases">
        <title>A de novo genome assembly of a pear dwarfing rootstock.</title>
        <authorList>
            <person name="Wang F."/>
            <person name="Wang J."/>
            <person name="Li S."/>
            <person name="Zhang Y."/>
            <person name="Fang M."/>
            <person name="Ma L."/>
            <person name="Zhao Y."/>
            <person name="Jiang S."/>
        </authorList>
    </citation>
    <scope>NUCLEOTIDE SEQUENCE [LARGE SCALE GENOMIC DNA]</scope>
</reference>
<feature type="domain" description="Tf2-1-like SH3-like" evidence="1">
    <location>
        <begin position="94"/>
        <end position="156"/>
    </location>
</feature>
<reference evidence="2 3" key="3">
    <citation type="submission" date="2019-11" db="EMBL/GenBank/DDBJ databases">
        <title>A de novo genome assembly of a pear dwarfing rootstock.</title>
        <authorList>
            <person name="Wang F."/>
            <person name="Wang J."/>
            <person name="Li S."/>
            <person name="Zhang Y."/>
            <person name="Fang M."/>
            <person name="Ma L."/>
            <person name="Zhao Y."/>
            <person name="Jiang S."/>
        </authorList>
    </citation>
    <scope>NUCLEOTIDE SEQUENCE [LARGE SCALE GENOMIC DNA]</scope>
    <source>
        <strain evidence="2">S2</strain>
        <tissue evidence="2">Leaf</tissue>
    </source>
</reference>